<comment type="similarity">
    <text evidence="9">Belongs to the GSP H family.</text>
</comment>
<dbReference type="RefSeq" id="WP_098965689.1">
    <property type="nucleotide sequence ID" value="NZ_CP083988.1"/>
</dbReference>
<dbReference type="PROSITE" id="PS00409">
    <property type="entry name" value="PROKAR_NTER_METHYL"/>
    <property type="match status" value="1"/>
</dbReference>
<comment type="caution">
    <text evidence="13">The sequence shown here is derived from an EMBL/GenBank/DDBJ whole genome shotgun (WGS) entry which is preliminary data.</text>
</comment>
<gene>
    <name evidence="13" type="ORF">CRX57_11795</name>
</gene>
<protein>
    <recommendedName>
        <fullName evidence="2">Type II secretion system protein H</fullName>
    </recommendedName>
    <alternativeName>
        <fullName evidence="10">General secretion pathway protein H</fullName>
    </alternativeName>
</protein>
<dbReference type="GO" id="GO:0015627">
    <property type="term" value="C:type II protein secretion system complex"/>
    <property type="evidence" value="ECO:0007669"/>
    <property type="project" value="InterPro"/>
</dbReference>
<evidence type="ECO:0000256" key="6">
    <source>
        <dbReference type="ARBA" id="ARBA00022692"/>
    </source>
</evidence>
<keyword evidence="5" id="KW-0997">Cell inner membrane</keyword>
<dbReference type="Pfam" id="PF12019">
    <property type="entry name" value="GspH"/>
    <property type="match status" value="1"/>
</dbReference>
<evidence type="ECO:0000256" key="2">
    <source>
        <dbReference type="ARBA" id="ARBA00021549"/>
    </source>
</evidence>
<dbReference type="Gene3D" id="3.55.40.10">
    <property type="entry name" value="minor pseudopilin epsh domain"/>
    <property type="match status" value="1"/>
</dbReference>
<evidence type="ECO:0000256" key="7">
    <source>
        <dbReference type="ARBA" id="ARBA00022989"/>
    </source>
</evidence>
<evidence type="ECO:0000256" key="3">
    <source>
        <dbReference type="ARBA" id="ARBA00022475"/>
    </source>
</evidence>
<comment type="subcellular location">
    <subcellularLocation>
        <location evidence="1">Cell inner membrane</location>
        <topology evidence="1">Single-pass membrane protein</topology>
    </subcellularLocation>
</comment>
<feature type="transmembrane region" description="Helical" evidence="11">
    <location>
        <begin position="12"/>
        <end position="31"/>
    </location>
</feature>
<sequence>MDHRTKGFTLPELLAAVAVMVILITLAVPGFTRSIQSSKADTEMGDLQRAINYARLEAIDRGVTTRLRPSAGGSVWTGELSVYDSTGTPANVLRVVPAMSSGATLTLPSGVTALDFNNLGGLAAPSTAVAISYVLGTQSRTLNVCLNGRIQLGGSCG</sequence>
<evidence type="ECO:0000256" key="5">
    <source>
        <dbReference type="ARBA" id="ARBA00022519"/>
    </source>
</evidence>
<dbReference type="GO" id="GO:0015628">
    <property type="term" value="P:protein secretion by the type II secretion system"/>
    <property type="evidence" value="ECO:0007669"/>
    <property type="project" value="InterPro"/>
</dbReference>
<dbReference type="SUPFAM" id="SSF54523">
    <property type="entry name" value="Pili subunits"/>
    <property type="match status" value="1"/>
</dbReference>
<keyword evidence="3" id="KW-1003">Cell membrane</keyword>
<evidence type="ECO:0000256" key="4">
    <source>
        <dbReference type="ARBA" id="ARBA00022481"/>
    </source>
</evidence>
<dbReference type="InterPro" id="IPR045584">
    <property type="entry name" value="Pilin-like"/>
</dbReference>
<dbReference type="EMBL" id="PDKZ01000002">
    <property type="protein sequence ID" value="PHH40820.1"/>
    <property type="molecule type" value="Genomic_DNA"/>
</dbReference>
<evidence type="ECO:0000256" key="9">
    <source>
        <dbReference type="ARBA" id="ARBA00025772"/>
    </source>
</evidence>
<evidence type="ECO:0000256" key="11">
    <source>
        <dbReference type="SAM" id="Phobius"/>
    </source>
</evidence>
<reference evidence="14" key="1">
    <citation type="submission" date="2017-10" db="EMBL/GenBank/DDBJ databases">
        <title>FDA dAtabase for Regulatory Grade micrObial Sequences (FDA-ARGOS): Supporting development and validation of Infectious Disease Dx tests.</title>
        <authorList>
            <person name="Goldberg B."/>
            <person name="Campos J."/>
            <person name="Tallon L."/>
            <person name="Sadzewicz L."/>
            <person name="Ott S."/>
            <person name="Zhao X."/>
            <person name="Nagaraj S."/>
            <person name="Vavikolanu K."/>
            <person name="Aluvathingal J."/>
            <person name="Nadendla S."/>
            <person name="Geyer C."/>
            <person name="Sichtig H."/>
        </authorList>
    </citation>
    <scope>NUCLEOTIDE SEQUENCE [LARGE SCALE GENOMIC DNA]</scope>
    <source>
        <strain evidence="14">FDAARGOS_376</strain>
    </source>
</reference>
<organism evidence="13 14">
    <name type="scientific">Pseudomonas putida</name>
    <name type="common">Arthrobacter siderocapsulatus</name>
    <dbReference type="NCBI Taxonomy" id="303"/>
    <lineage>
        <taxon>Bacteria</taxon>
        <taxon>Pseudomonadati</taxon>
        <taxon>Pseudomonadota</taxon>
        <taxon>Gammaproteobacteria</taxon>
        <taxon>Pseudomonadales</taxon>
        <taxon>Pseudomonadaceae</taxon>
        <taxon>Pseudomonas</taxon>
    </lineage>
</organism>
<dbReference type="Pfam" id="PF07963">
    <property type="entry name" value="N_methyl"/>
    <property type="match status" value="1"/>
</dbReference>
<evidence type="ECO:0000256" key="10">
    <source>
        <dbReference type="ARBA" id="ARBA00030775"/>
    </source>
</evidence>
<keyword evidence="7 11" id="KW-1133">Transmembrane helix</keyword>
<dbReference type="Proteomes" id="UP000222460">
    <property type="component" value="Unassembled WGS sequence"/>
</dbReference>
<dbReference type="NCBIfam" id="TIGR02532">
    <property type="entry name" value="IV_pilin_GFxxxE"/>
    <property type="match status" value="1"/>
</dbReference>
<keyword evidence="8 11" id="KW-0472">Membrane</keyword>
<dbReference type="InterPro" id="IPR012902">
    <property type="entry name" value="N_methyl_site"/>
</dbReference>
<evidence type="ECO:0000256" key="8">
    <source>
        <dbReference type="ARBA" id="ARBA00023136"/>
    </source>
</evidence>
<keyword evidence="4" id="KW-0488">Methylation</keyword>
<dbReference type="AlphaFoldDB" id="A0A2C5W9C2"/>
<keyword evidence="6 11" id="KW-0812">Transmembrane</keyword>
<proteinExistence type="inferred from homology"/>
<feature type="domain" description="General secretion pathway GspH" evidence="12">
    <location>
        <begin position="46"/>
        <end position="147"/>
    </location>
</feature>
<evidence type="ECO:0000313" key="13">
    <source>
        <dbReference type="EMBL" id="PHH40820.1"/>
    </source>
</evidence>
<evidence type="ECO:0000313" key="14">
    <source>
        <dbReference type="Proteomes" id="UP000222460"/>
    </source>
</evidence>
<evidence type="ECO:0000259" key="12">
    <source>
        <dbReference type="Pfam" id="PF12019"/>
    </source>
</evidence>
<name>A0A2C5W9C2_PSEPU</name>
<dbReference type="InterPro" id="IPR022346">
    <property type="entry name" value="T2SS_GspH"/>
</dbReference>
<evidence type="ECO:0000256" key="1">
    <source>
        <dbReference type="ARBA" id="ARBA00004377"/>
    </source>
</evidence>
<accession>A0A2C5W9C2</accession>
<dbReference type="GO" id="GO:0005886">
    <property type="term" value="C:plasma membrane"/>
    <property type="evidence" value="ECO:0007669"/>
    <property type="project" value="UniProtKB-SubCell"/>
</dbReference>